<sequence>MSSTAFFKHIICLPQTDGLSTSNRPSAYAEQTMYFQKLKYPERNCSFPGILI</sequence>
<dbReference type="EMBL" id="ABJL02000001">
    <property type="protein sequence ID" value="EDV07624.1"/>
    <property type="molecule type" value="Genomic_DNA"/>
</dbReference>
<evidence type="ECO:0000313" key="2">
    <source>
        <dbReference type="Proteomes" id="UP000004596"/>
    </source>
</evidence>
<proteinExistence type="predicted"/>
<name>B3C540_9BACE</name>
<dbReference type="Proteomes" id="UP000004596">
    <property type="component" value="Unassembled WGS sequence"/>
</dbReference>
<evidence type="ECO:0000313" key="1">
    <source>
        <dbReference type="EMBL" id="EDV07624.1"/>
    </source>
</evidence>
<comment type="caution">
    <text evidence="1">The sequence shown here is derived from an EMBL/GenBank/DDBJ whole genome shotgun (WGS) entry which is preliminary data.</text>
</comment>
<dbReference type="STRING" id="471870.BACINT_00020"/>
<reference evidence="1 2" key="2">
    <citation type="submission" date="2008-04" db="EMBL/GenBank/DDBJ databases">
        <authorList>
            <person name="Fulton L."/>
            <person name="Clifton S."/>
            <person name="Fulton B."/>
            <person name="Xu J."/>
            <person name="Minx P."/>
            <person name="Pepin K.H."/>
            <person name="Johnson M."/>
            <person name="Thiruvilangam P."/>
            <person name="Bhonagiri V."/>
            <person name="Nash W.E."/>
            <person name="Mardis E.R."/>
            <person name="Wilson R.K."/>
        </authorList>
    </citation>
    <scope>NUCLEOTIDE SEQUENCE [LARGE SCALE GENOMIC DNA]</scope>
    <source>
        <strain evidence="1 2">DSM 17393</strain>
    </source>
</reference>
<dbReference type="AlphaFoldDB" id="B3C540"/>
<organism evidence="1 2">
    <name type="scientific">Bacteroides intestinalis DSM 17393</name>
    <dbReference type="NCBI Taxonomy" id="471870"/>
    <lineage>
        <taxon>Bacteria</taxon>
        <taxon>Pseudomonadati</taxon>
        <taxon>Bacteroidota</taxon>
        <taxon>Bacteroidia</taxon>
        <taxon>Bacteroidales</taxon>
        <taxon>Bacteroidaceae</taxon>
        <taxon>Bacteroides</taxon>
    </lineage>
</organism>
<accession>B3C540</accession>
<protein>
    <submittedName>
        <fullName evidence="1">Uncharacterized protein</fullName>
    </submittedName>
</protein>
<gene>
    <name evidence="1" type="ORF">BACINT_00020</name>
</gene>
<reference evidence="1 2" key="1">
    <citation type="submission" date="2008-04" db="EMBL/GenBank/DDBJ databases">
        <title>Draft genome sequence of Bacteroides intestinalis (DSM 17393).</title>
        <authorList>
            <person name="Sudarsanam P."/>
            <person name="Ley R."/>
            <person name="Guruge J."/>
            <person name="Turnbaugh P.J."/>
            <person name="Mahowald M."/>
            <person name="Liep D."/>
            <person name="Gordon J."/>
        </authorList>
    </citation>
    <scope>NUCLEOTIDE SEQUENCE [LARGE SCALE GENOMIC DNA]</scope>
    <source>
        <strain evidence="1 2">DSM 17393</strain>
    </source>
</reference>